<gene>
    <name evidence="3" type="ORF">A7C91_06805</name>
</gene>
<feature type="domain" description="Transglutaminase-like" evidence="2">
    <location>
        <begin position="25"/>
        <end position="59"/>
    </location>
</feature>
<evidence type="ECO:0000256" key="1">
    <source>
        <dbReference type="ARBA" id="ARBA00007458"/>
    </source>
</evidence>
<dbReference type="GeneID" id="28495889"/>
<dbReference type="EMBL" id="CP015520">
    <property type="protein sequence ID" value="ANF22911.1"/>
    <property type="molecule type" value="Genomic_DNA"/>
</dbReference>
<keyword evidence="4" id="KW-1185">Reference proteome</keyword>
<organism evidence="3 4">
    <name type="scientific">Thermococcus piezophilus</name>
    <dbReference type="NCBI Taxonomy" id="1712654"/>
    <lineage>
        <taxon>Archaea</taxon>
        <taxon>Methanobacteriati</taxon>
        <taxon>Methanobacteriota</taxon>
        <taxon>Thermococci</taxon>
        <taxon>Thermococcales</taxon>
        <taxon>Thermococcaceae</taxon>
        <taxon>Thermococcus</taxon>
    </lineage>
</organism>
<dbReference type="InterPro" id="IPR007562">
    <property type="entry name" value="Transglutaminase-like_domain"/>
</dbReference>
<proteinExistence type="inferred from homology"/>
<dbReference type="Proteomes" id="UP000076969">
    <property type="component" value="Chromosome"/>
</dbReference>
<evidence type="ECO:0000259" key="2">
    <source>
        <dbReference type="Pfam" id="PF04473"/>
    </source>
</evidence>
<dbReference type="AlphaFoldDB" id="A0A172WHJ1"/>
<protein>
    <recommendedName>
        <fullName evidence="2">Transglutaminase-like domain-containing protein</fullName>
    </recommendedName>
</protein>
<reference evidence="4" key="1">
    <citation type="journal article" date="2016" name="Syst. Appl. Microbiol.">
        <title>Thermococcus piezophilus sp. nov., a novel hyperthermophilic and piezophilic archaeon with a broad pressure range for growth, isolated from a deepest hydrothermal vent at the Mid-Cayman Rise.</title>
        <authorList>
            <person name="Dalmasso C."/>
            <person name="Oger P."/>
            <person name="Selva G."/>
            <person name="Courtine D."/>
            <person name="L'Haridon S."/>
            <person name="Garlaschelli A."/>
            <person name="Roussel E."/>
            <person name="Miyazaki J."/>
            <person name="Reveillaud J."/>
            <person name="Jebbar M."/>
            <person name="Takai K."/>
            <person name="Maignien L."/>
            <person name="Alain K."/>
        </authorList>
    </citation>
    <scope>NUCLEOTIDE SEQUENCE [LARGE SCALE GENOMIC DNA]</scope>
    <source>
        <strain evidence="4">CDGS</strain>
    </source>
</reference>
<dbReference type="RefSeq" id="WP_068666060.1">
    <property type="nucleotide sequence ID" value="NZ_CP015520.1"/>
</dbReference>
<accession>A0A172WHJ1</accession>
<name>A0A172WHJ1_9EURY</name>
<dbReference type="Pfam" id="PF04473">
    <property type="entry name" value="DUF553"/>
    <property type="match status" value="1"/>
</dbReference>
<evidence type="ECO:0000313" key="4">
    <source>
        <dbReference type="Proteomes" id="UP000076969"/>
    </source>
</evidence>
<sequence length="63" mass="7476">MSILSKITEIKREFCPTLGEIDNIKIQRLVNQLKGDSEKETLVNILEWEDKNIRYPTERWIVS</sequence>
<dbReference type="KEGG" id="tpie:A7C91_06805"/>
<comment type="similarity">
    <text evidence="1">Belongs to the UPF0252 family.</text>
</comment>
<evidence type="ECO:0000313" key="3">
    <source>
        <dbReference type="EMBL" id="ANF22911.1"/>
    </source>
</evidence>